<dbReference type="Proteomes" id="UP000097892">
    <property type="component" value="Segment"/>
</dbReference>
<reference evidence="3" key="1">
    <citation type="submission" date="2011-12" db="EMBL/GenBank/DDBJ databases">
        <title>Comparative genomics of primate cytomegaloviruses.</title>
        <authorList>
            <person name="Davison A.J."/>
            <person name="Holton M."/>
            <person name="Dolan A."/>
            <person name="Dargan D.J."/>
            <person name="Gatherer D."/>
            <person name="Hayward G.S."/>
        </authorList>
    </citation>
    <scope>NUCLEOTIDE SEQUENCE [LARGE SCALE GENOMIC DNA]</scope>
    <source>
        <strain evidence="3">SqSHV</strain>
    </source>
</reference>
<organism evidence="3 4">
    <name type="scientific">Saimiriine betaherpesvirus 4</name>
    <dbReference type="NCBI Taxonomy" id="1535247"/>
    <lineage>
        <taxon>Viruses</taxon>
        <taxon>Duplodnaviria</taxon>
        <taxon>Heunggongvirae</taxon>
        <taxon>Peploviricota</taxon>
        <taxon>Herviviricetes</taxon>
        <taxon>Herpesvirales</taxon>
        <taxon>Orthoherpesviridae</taxon>
        <taxon>Betaherpesvirinae</taxon>
        <taxon>Cytomegalovirus</taxon>
        <taxon>Cytomegalovirus saimiriinebeta4</taxon>
    </lineage>
</organism>
<keyword evidence="3" id="KW-0946">Virion</keyword>
<evidence type="ECO:0000313" key="4">
    <source>
        <dbReference type="Proteomes" id="UP000097892"/>
    </source>
</evidence>
<feature type="compositionally biased region" description="Basic and acidic residues" evidence="1">
    <location>
        <begin position="194"/>
        <end position="206"/>
    </location>
</feature>
<keyword evidence="2" id="KW-0812">Transmembrane</keyword>
<dbReference type="KEGG" id="vg:11464341"/>
<name>G8XT24_9BETA</name>
<keyword evidence="4" id="KW-1185">Reference proteome</keyword>
<proteinExistence type="predicted"/>
<evidence type="ECO:0000256" key="2">
    <source>
        <dbReference type="SAM" id="Phobius"/>
    </source>
</evidence>
<evidence type="ECO:0000256" key="1">
    <source>
        <dbReference type="SAM" id="MobiDB-lite"/>
    </source>
</evidence>
<evidence type="ECO:0000313" key="3">
    <source>
        <dbReference type="EMBL" id="AEV80979.1"/>
    </source>
</evidence>
<feature type="transmembrane region" description="Helical" evidence="2">
    <location>
        <begin position="35"/>
        <end position="57"/>
    </location>
</feature>
<protein>
    <submittedName>
        <fullName evidence="3">Envelope glycoprotein UL132</fullName>
    </submittedName>
</protein>
<accession>G8XT24</accession>
<sequence>MNTTMATNVTAAAVNGTICNTGTSLIDAVLKVAPFIIYCVTAFSLLTLIVVTASALYSSCRTNRSDYDPDLSENPFDEECANLIKVPQRSRSTPVMSAKYQRLKDDDSDHEPESPTVILFNENYEHFDSEKKELRTATGVAKIEPLIDAANGAIRYYMSTYEDFKRAHEVTLPIKINVDLADDENSSSSYGTKILEEVKLRDPEHD</sequence>
<dbReference type="RefSeq" id="YP_004940282.1">
    <property type="nucleotide sequence ID" value="NC_016448.1"/>
</dbReference>
<dbReference type="EMBL" id="FJ483967">
    <property type="protein sequence ID" value="AEV80979.1"/>
    <property type="molecule type" value="Genomic_DNA"/>
</dbReference>
<feature type="region of interest" description="Disordered" evidence="1">
    <location>
        <begin position="184"/>
        <end position="206"/>
    </location>
</feature>
<gene>
    <name evidence="3" type="primary">UL132</name>
</gene>
<dbReference type="GO" id="GO:0019031">
    <property type="term" value="C:viral envelope"/>
    <property type="evidence" value="ECO:0007669"/>
    <property type="project" value="UniProtKB-KW"/>
</dbReference>
<keyword evidence="3" id="KW-0261">Viral envelope protein</keyword>
<keyword evidence="2" id="KW-1133">Transmembrane helix</keyword>
<dbReference type="OrthoDB" id="35167at10239"/>
<dbReference type="GeneID" id="11464341"/>
<keyword evidence="2" id="KW-0472">Membrane</keyword>